<keyword evidence="2" id="KW-1185">Reference proteome</keyword>
<sequence length="93" mass="11113">MSGHTVVFYGRIRKNSKWGQSAAFSCEEIRDRERFVKFLGREIQPIYHIRNGPMRKTNRPVLERMAIKLTRVSIFKLTVDKSEEIWKRFNGRI</sequence>
<protein>
    <recommendedName>
        <fullName evidence="3">LAGLIDADG homing endonuclease</fullName>
    </recommendedName>
</protein>
<organism evidence="1 2">
    <name type="scientific">Clavelina lepadiformis</name>
    <name type="common">Light-bulb sea squirt</name>
    <name type="synonym">Ascidia lepadiformis</name>
    <dbReference type="NCBI Taxonomy" id="159417"/>
    <lineage>
        <taxon>Eukaryota</taxon>
        <taxon>Metazoa</taxon>
        <taxon>Chordata</taxon>
        <taxon>Tunicata</taxon>
        <taxon>Ascidiacea</taxon>
        <taxon>Aplousobranchia</taxon>
        <taxon>Clavelinidae</taxon>
        <taxon>Clavelina</taxon>
    </lineage>
</organism>
<proteinExistence type="predicted"/>
<dbReference type="EMBL" id="CAWYQH010000002">
    <property type="protein sequence ID" value="CAK8673350.1"/>
    <property type="molecule type" value="Genomic_DNA"/>
</dbReference>
<accession>A0ABP0F4J1</accession>
<dbReference type="Proteomes" id="UP001642483">
    <property type="component" value="Unassembled WGS sequence"/>
</dbReference>
<reference evidence="1 2" key="1">
    <citation type="submission" date="2024-02" db="EMBL/GenBank/DDBJ databases">
        <authorList>
            <person name="Daric V."/>
            <person name="Darras S."/>
        </authorList>
    </citation>
    <scope>NUCLEOTIDE SEQUENCE [LARGE SCALE GENOMIC DNA]</scope>
</reference>
<evidence type="ECO:0000313" key="1">
    <source>
        <dbReference type="EMBL" id="CAK8673350.1"/>
    </source>
</evidence>
<gene>
    <name evidence="1" type="ORF">CVLEPA_LOCUS3146</name>
</gene>
<name>A0ABP0F4J1_CLALP</name>
<evidence type="ECO:0000313" key="2">
    <source>
        <dbReference type="Proteomes" id="UP001642483"/>
    </source>
</evidence>
<comment type="caution">
    <text evidence="1">The sequence shown here is derived from an EMBL/GenBank/DDBJ whole genome shotgun (WGS) entry which is preliminary data.</text>
</comment>
<evidence type="ECO:0008006" key="3">
    <source>
        <dbReference type="Google" id="ProtNLM"/>
    </source>
</evidence>